<dbReference type="RefSeq" id="WP_253361228.1">
    <property type="nucleotide sequence ID" value="NZ_JAIULA010000017.1"/>
</dbReference>
<organism evidence="2 3">
    <name type="scientific">Ligilactobacillus ubinensis</name>
    <dbReference type="NCBI Taxonomy" id="2876789"/>
    <lineage>
        <taxon>Bacteria</taxon>
        <taxon>Bacillati</taxon>
        <taxon>Bacillota</taxon>
        <taxon>Bacilli</taxon>
        <taxon>Lactobacillales</taxon>
        <taxon>Lactobacillaceae</taxon>
        <taxon>Ligilactobacillus</taxon>
    </lineage>
</organism>
<accession>A0A9X2FNW5</accession>
<dbReference type="Pfam" id="PF16069">
    <property type="entry name" value="DUF4811"/>
    <property type="match status" value="1"/>
</dbReference>
<evidence type="ECO:0000256" key="1">
    <source>
        <dbReference type="SAM" id="Phobius"/>
    </source>
</evidence>
<name>A0A9X2FNW5_9LACO</name>
<keyword evidence="1" id="KW-1133">Transmembrane helix</keyword>
<dbReference type="EMBL" id="JAIULA010000017">
    <property type="protein sequence ID" value="MCP0887408.1"/>
    <property type="molecule type" value="Genomic_DNA"/>
</dbReference>
<evidence type="ECO:0000313" key="3">
    <source>
        <dbReference type="Proteomes" id="UP001139006"/>
    </source>
</evidence>
<evidence type="ECO:0000313" key="2">
    <source>
        <dbReference type="EMBL" id="MCP0887408.1"/>
    </source>
</evidence>
<sequence length="233" mass="26803">MIILILILFAIFLFVFNVLPVVKNNHFWAVLCLIGFIASGFFIVLNDVNHFGMSIEKKTKTYTLTSSSKKMNVLLYQGLGNGSEKIYIYKTNASQKKPLTTKTTKYSTKLTKTNKNSTLKVTTERYIYKNSLNKLLFGIFGNNNDLKHRYYHFRINKNWYILSTSQAKQLAKLISANKTTMQQEISTSVKSYLARELAKNPTLSQSQQKLLMQQAEIKATKNILDRYVAEIKE</sequence>
<protein>
    <submittedName>
        <fullName evidence="2">DUF4811 domain-containing protein</fullName>
    </submittedName>
</protein>
<keyword evidence="1" id="KW-0472">Membrane</keyword>
<reference evidence="2 3" key="1">
    <citation type="journal article" date="2023" name="Int. J. Syst. Evol. Microbiol.">
        <title>Ligilactobacillus ubinensis sp. nov., a novel species isolated from the wild ferment of a durian fruit (Durio zibethinus).</title>
        <authorList>
            <person name="Heng Y.C."/>
            <person name="Menon N."/>
            <person name="Chen B."/>
            <person name="Loo B.Z.L."/>
            <person name="Wong G.W.J."/>
            <person name="Lim A.C.H."/>
            <person name="Silvaraju S."/>
            <person name="Kittelmann S."/>
        </authorList>
    </citation>
    <scope>NUCLEOTIDE SEQUENCE [LARGE SCALE GENOMIC DNA]</scope>
    <source>
        <strain evidence="2 3">WILCCON 0076</strain>
    </source>
</reference>
<gene>
    <name evidence="2" type="ORF">LB941_08675</name>
</gene>
<dbReference type="Proteomes" id="UP001139006">
    <property type="component" value="Unassembled WGS sequence"/>
</dbReference>
<keyword evidence="3" id="KW-1185">Reference proteome</keyword>
<dbReference type="InterPro" id="IPR032083">
    <property type="entry name" value="DUF4811"/>
</dbReference>
<comment type="caution">
    <text evidence="2">The sequence shown here is derived from an EMBL/GenBank/DDBJ whole genome shotgun (WGS) entry which is preliminary data.</text>
</comment>
<keyword evidence="1" id="KW-0812">Transmembrane</keyword>
<proteinExistence type="predicted"/>
<dbReference type="AlphaFoldDB" id="A0A9X2FNW5"/>
<feature type="transmembrane region" description="Helical" evidence="1">
    <location>
        <begin position="27"/>
        <end position="48"/>
    </location>
</feature>